<dbReference type="InterPro" id="IPR038658">
    <property type="entry name" value="SsgB_sf"/>
</dbReference>
<evidence type="ECO:0000313" key="7">
    <source>
        <dbReference type="EMBL" id="MEB3959243.1"/>
    </source>
</evidence>
<gene>
    <name evidence="7" type="ORF">OKJ48_03085</name>
</gene>
<keyword evidence="6" id="KW-0131">Cell cycle</keyword>
<evidence type="ECO:0000256" key="2">
    <source>
        <dbReference type="ARBA" id="ARBA00009323"/>
    </source>
</evidence>
<evidence type="ECO:0000256" key="3">
    <source>
        <dbReference type="ARBA" id="ARBA00022618"/>
    </source>
</evidence>
<protein>
    <submittedName>
        <fullName evidence="7">SsgA family sporulation/cell division regulator</fullName>
    </submittedName>
</protein>
<evidence type="ECO:0000256" key="1">
    <source>
        <dbReference type="ARBA" id="ARBA00004431"/>
    </source>
</evidence>
<sequence length="134" mass="14626">MNKSHLALTITRWLGGDHIVEVPCEFSYDAGDPLAVTVTFTVGQEWSVRWVIARELLAEGLVTRSGDGDVALWPVYGDDGEPVTLGMRLGGTNIALFEIPVEPITQWLAQTYALVAPGAEFDGVNWDELLQPAE</sequence>
<reference evidence="7 8" key="1">
    <citation type="submission" date="2022-10" db="EMBL/GenBank/DDBJ databases">
        <authorList>
            <person name="Xie J."/>
            <person name="Shen N."/>
        </authorList>
    </citation>
    <scope>NUCLEOTIDE SEQUENCE [LARGE SCALE GENOMIC DNA]</scope>
    <source>
        <strain evidence="7 8">DSM 41681</strain>
    </source>
</reference>
<dbReference type="InterPro" id="IPR006776">
    <property type="entry name" value="SsgB"/>
</dbReference>
<evidence type="ECO:0000256" key="6">
    <source>
        <dbReference type="ARBA" id="ARBA00023306"/>
    </source>
</evidence>
<dbReference type="EMBL" id="JAOZYB010000010">
    <property type="protein sequence ID" value="MEB3959243.1"/>
    <property type="molecule type" value="Genomic_DNA"/>
</dbReference>
<keyword evidence="8" id="KW-1185">Reference proteome</keyword>
<evidence type="ECO:0000256" key="5">
    <source>
        <dbReference type="ARBA" id="ARBA00023210"/>
    </source>
</evidence>
<proteinExistence type="inferred from homology"/>
<name>A0ABU6C3F0_9ACTN</name>
<keyword evidence="4" id="KW-0749">Sporulation</keyword>
<comment type="caution">
    <text evidence="7">The sequence shown here is derived from an EMBL/GenBank/DDBJ whole genome shotgun (WGS) entry which is preliminary data.</text>
</comment>
<keyword evidence="5" id="KW-0717">Septation</keyword>
<accession>A0ABU6C3F0</accession>
<keyword evidence="3" id="KW-0132">Cell division</keyword>
<dbReference type="Proteomes" id="UP001352223">
    <property type="component" value="Unassembled WGS sequence"/>
</dbReference>
<organism evidence="7 8">
    <name type="scientific">Streptomyces kunmingensis</name>
    <dbReference type="NCBI Taxonomy" id="68225"/>
    <lineage>
        <taxon>Bacteria</taxon>
        <taxon>Bacillati</taxon>
        <taxon>Actinomycetota</taxon>
        <taxon>Actinomycetes</taxon>
        <taxon>Kitasatosporales</taxon>
        <taxon>Streptomycetaceae</taxon>
        <taxon>Streptomyces</taxon>
    </lineage>
</organism>
<evidence type="ECO:0000313" key="8">
    <source>
        <dbReference type="Proteomes" id="UP001352223"/>
    </source>
</evidence>
<evidence type="ECO:0000256" key="4">
    <source>
        <dbReference type="ARBA" id="ARBA00022969"/>
    </source>
</evidence>
<dbReference type="Gene3D" id="2.30.31.20">
    <property type="entry name" value="Sporulation-specific cell division protein SsgB"/>
    <property type="match status" value="1"/>
</dbReference>
<comment type="similarity">
    <text evidence="2">Belongs to the SsgA family.</text>
</comment>
<comment type="subcellular location">
    <subcellularLocation>
        <location evidence="1">Cell septum</location>
    </subcellularLocation>
</comment>
<dbReference type="RefSeq" id="WP_324766228.1">
    <property type="nucleotide sequence ID" value="NZ_BAAATS010000034.1"/>
</dbReference>
<dbReference type="Pfam" id="PF04686">
    <property type="entry name" value="SsgA"/>
    <property type="match status" value="1"/>
</dbReference>